<dbReference type="Proteomes" id="UP000886520">
    <property type="component" value="Chromosome 14"/>
</dbReference>
<accession>A0A9D4ZE90</accession>
<evidence type="ECO:0000313" key="5">
    <source>
        <dbReference type="EMBL" id="KAI5070180.1"/>
    </source>
</evidence>
<protein>
    <recommendedName>
        <fullName evidence="4">Cyclin N-terminal domain-containing protein</fullName>
    </recommendedName>
</protein>
<evidence type="ECO:0000256" key="3">
    <source>
        <dbReference type="SAM" id="MobiDB-lite"/>
    </source>
</evidence>
<feature type="compositionally biased region" description="Basic residues" evidence="3">
    <location>
        <begin position="492"/>
        <end position="501"/>
    </location>
</feature>
<dbReference type="OrthoDB" id="62at2759"/>
<name>A0A9D4ZE90_ADICA</name>
<dbReference type="Gene3D" id="1.10.472.10">
    <property type="entry name" value="Cyclin-like"/>
    <property type="match status" value="2"/>
</dbReference>
<evidence type="ECO:0000313" key="6">
    <source>
        <dbReference type="Proteomes" id="UP000886520"/>
    </source>
</evidence>
<proteinExistence type="predicted"/>
<feature type="domain" description="Cyclin N-terminal" evidence="4">
    <location>
        <begin position="230"/>
        <end position="339"/>
    </location>
</feature>
<dbReference type="SUPFAM" id="SSF47954">
    <property type="entry name" value="Cyclin-like"/>
    <property type="match status" value="1"/>
</dbReference>
<dbReference type="EMBL" id="JABFUD020000014">
    <property type="protein sequence ID" value="KAI5070180.1"/>
    <property type="molecule type" value="Genomic_DNA"/>
</dbReference>
<gene>
    <name evidence="5" type="ORF">GOP47_0014523</name>
</gene>
<dbReference type="PANTHER" id="PTHR10177">
    <property type="entry name" value="CYCLINS"/>
    <property type="match status" value="1"/>
</dbReference>
<keyword evidence="6" id="KW-1185">Reference proteome</keyword>
<feature type="compositionally biased region" description="Polar residues" evidence="3">
    <location>
        <begin position="505"/>
        <end position="514"/>
    </location>
</feature>
<dbReference type="GO" id="GO:0051301">
    <property type="term" value="P:cell division"/>
    <property type="evidence" value="ECO:0007669"/>
    <property type="project" value="UniProtKB-KW"/>
</dbReference>
<feature type="region of interest" description="Disordered" evidence="3">
    <location>
        <begin position="485"/>
        <end position="515"/>
    </location>
</feature>
<dbReference type="InterPro" id="IPR039361">
    <property type="entry name" value="Cyclin"/>
</dbReference>
<dbReference type="AlphaFoldDB" id="A0A9D4ZE90"/>
<keyword evidence="1" id="KW-0132">Cell division</keyword>
<sequence>MAASQLAAVLPPHEAPPALPAMCVAAAMKAHLIDDYLFCHELLCAEALDLHHDPSFAWPSSECGYGDHLSSNFWSSSPSLQLHSSWSSSLLSLSSYSSLSSSSPFPFDDDLHYSECGLQHSDERLTDSSAGSKLISSSSCSAGSDIQGSSFPGEFHEGLAGSCCGSAMQGEDFAAEEGHGCERMNVLLERQRWKHCRPLKEYAESMRWNDVYEAKQLVKHCAAGYTIAMCRRREVQWMLEVGRVMHVRLSSVAQAVTYLDRYLDAALQAKKCHVPQEEHIHVASVACLWIALKMEHSNAPDAALMIQSIVGLYHYTQEEAIATLKTMEASVLQVLEWRLLGVSCIDFVDSILPTLQAAPSSTNASDLSAVLIPNHLINSLESRVHEIIQGTFLEVEFAGYEALVVGLCAIQHAVEESMPLQATSIMKIIEESVASSLDMEEVCKCYRTMGDLVIDPLTTSSIDLASPISHNMIYEENTILGGYTTTGASTRRQGKHRKGWHNRGGYTTTGQASQGEGGREIFFRVFDLR</sequence>
<comment type="caution">
    <text evidence="5">The sequence shown here is derived from an EMBL/GenBank/DDBJ whole genome shotgun (WGS) entry which is preliminary data.</text>
</comment>
<organism evidence="5 6">
    <name type="scientific">Adiantum capillus-veneris</name>
    <name type="common">Maidenhair fern</name>
    <dbReference type="NCBI Taxonomy" id="13818"/>
    <lineage>
        <taxon>Eukaryota</taxon>
        <taxon>Viridiplantae</taxon>
        <taxon>Streptophyta</taxon>
        <taxon>Embryophyta</taxon>
        <taxon>Tracheophyta</taxon>
        <taxon>Polypodiopsida</taxon>
        <taxon>Polypodiidae</taxon>
        <taxon>Polypodiales</taxon>
        <taxon>Pteridineae</taxon>
        <taxon>Pteridaceae</taxon>
        <taxon>Vittarioideae</taxon>
        <taxon>Adiantum</taxon>
    </lineage>
</organism>
<dbReference type="InterPro" id="IPR036915">
    <property type="entry name" value="Cyclin-like_sf"/>
</dbReference>
<evidence type="ECO:0000256" key="2">
    <source>
        <dbReference type="ARBA" id="ARBA00023306"/>
    </source>
</evidence>
<dbReference type="InterPro" id="IPR006671">
    <property type="entry name" value="Cyclin_N"/>
</dbReference>
<evidence type="ECO:0000259" key="4">
    <source>
        <dbReference type="Pfam" id="PF00134"/>
    </source>
</evidence>
<reference evidence="5" key="1">
    <citation type="submission" date="2021-01" db="EMBL/GenBank/DDBJ databases">
        <title>Adiantum capillus-veneris genome.</title>
        <authorList>
            <person name="Fang Y."/>
            <person name="Liao Q."/>
        </authorList>
    </citation>
    <scope>NUCLEOTIDE SEQUENCE</scope>
    <source>
        <strain evidence="5">H3</strain>
        <tissue evidence="5">Leaf</tissue>
    </source>
</reference>
<dbReference type="Pfam" id="PF00134">
    <property type="entry name" value="Cyclin_N"/>
    <property type="match status" value="1"/>
</dbReference>
<keyword evidence="2" id="KW-0131">Cell cycle</keyword>
<evidence type="ECO:0000256" key="1">
    <source>
        <dbReference type="ARBA" id="ARBA00022618"/>
    </source>
</evidence>